<protein>
    <submittedName>
        <fullName evidence="1">Uncharacterized protein</fullName>
    </submittedName>
</protein>
<dbReference type="AlphaFoldDB" id="A0A023BT96"/>
<keyword evidence="2" id="KW-1185">Reference proteome</keyword>
<dbReference type="RefSeq" id="WP_034243010.1">
    <property type="nucleotide sequence ID" value="NZ_AQRA01000006.1"/>
</dbReference>
<evidence type="ECO:0000313" key="1">
    <source>
        <dbReference type="EMBL" id="EZH73200.1"/>
    </source>
</evidence>
<reference evidence="1 2" key="1">
    <citation type="submission" date="2014-04" db="EMBL/GenBank/DDBJ databases">
        <title>Aquimarina sp. 22II-S11-z7 Genome Sequencing.</title>
        <authorList>
            <person name="Lai Q."/>
        </authorList>
    </citation>
    <scope>NUCLEOTIDE SEQUENCE [LARGE SCALE GENOMIC DNA]</scope>
    <source>
        <strain evidence="1 2">22II-S11-z7</strain>
    </source>
</reference>
<accession>A0A023BT96</accession>
<dbReference type="eggNOG" id="ENOG5033871">
    <property type="taxonomic scope" value="Bacteria"/>
</dbReference>
<comment type="caution">
    <text evidence="1">The sequence shown here is derived from an EMBL/GenBank/DDBJ whole genome shotgun (WGS) entry which is preliminary data.</text>
</comment>
<name>A0A023BT96_9FLAO</name>
<organism evidence="1 2">
    <name type="scientific">Aquimarina atlantica</name>
    <dbReference type="NCBI Taxonomy" id="1317122"/>
    <lineage>
        <taxon>Bacteria</taxon>
        <taxon>Pseudomonadati</taxon>
        <taxon>Bacteroidota</taxon>
        <taxon>Flavobacteriia</taxon>
        <taxon>Flavobacteriales</taxon>
        <taxon>Flavobacteriaceae</taxon>
        <taxon>Aquimarina</taxon>
    </lineage>
</organism>
<dbReference type="EMBL" id="AQRA01000006">
    <property type="protein sequence ID" value="EZH73200.1"/>
    <property type="molecule type" value="Genomic_DNA"/>
</dbReference>
<sequence>MKIELLSIFDGLFSVNTKEKKHETSTSKIFMTDTHTNSGRTLMIEEEDYSVWAYLLSTDKEDIDFDGFLCAVIDPRFSDVKLYKNIRERRDAPLPALYANRYSYVKNLKKKDIKIRWQEEYVTIFIKKKVYLVMDLNTRTSYSKGLANDCDYGKQLKS</sequence>
<dbReference type="OrthoDB" id="1434831at2"/>
<dbReference type="Proteomes" id="UP000023541">
    <property type="component" value="Unassembled WGS sequence"/>
</dbReference>
<evidence type="ECO:0000313" key="2">
    <source>
        <dbReference type="Proteomes" id="UP000023541"/>
    </source>
</evidence>
<gene>
    <name evidence="1" type="ORF">ATO12_19545</name>
</gene>
<proteinExistence type="predicted"/>